<evidence type="ECO:0000259" key="1">
    <source>
        <dbReference type="PROSITE" id="PS50093"/>
    </source>
</evidence>
<gene>
    <name evidence="2" type="ORF">E6K74_10465</name>
</gene>
<evidence type="ECO:0000313" key="3">
    <source>
        <dbReference type="Proteomes" id="UP000319829"/>
    </source>
</evidence>
<dbReference type="PANTHER" id="PTHR46182:SF2">
    <property type="entry name" value="FI19480P1"/>
    <property type="match status" value="1"/>
</dbReference>
<dbReference type="AlphaFoldDB" id="A0A538SPE0"/>
<dbReference type="CDD" id="cd00146">
    <property type="entry name" value="PKD"/>
    <property type="match status" value="4"/>
</dbReference>
<dbReference type="PANTHER" id="PTHR46182">
    <property type="entry name" value="FI19480P1"/>
    <property type="match status" value="1"/>
</dbReference>
<comment type="caution">
    <text evidence="2">The sequence shown here is derived from an EMBL/GenBank/DDBJ whole genome shotgun (WGS) entry which is preliminary data.</text>
</comment>
<feature type="domain" description="PKD" evidence="1">
    <location>
        <begin position="290"/>
        <end position="340"/>
    </location>
</feature>
<reference evidence="2 3" key="1">
    <citation type="journal article" date="2019" name="Nat. Microbiol.">
        <title>Mediterranean grassland soil C-N compound turnover is dependent on rainfall and depth, and is mediated by genomically divergent microorganisms.</title>
        <authorList>
            <person name="Diamond S."/>
            <person name="Andeer P.F."/>
            <person name="Li Z."/>
            <person name="Crits-Christoph A."/>
            <person name="Burstein D."/>
            <person name="Anantharaman K."/>
            <person name="Lane K.R."/>
            <person name="Thomas B.C."/>
            <person name="Pan C."/>
            <person name="Northen T.R."/>
            <person name="Banfield J.F."/>
        </authorList>
    </citation>
    <scope>NUCLEOTIDE SEQUENCE [LARGE SCALE GENOMIC DNA]</scope>
    <source>
        <strain evidence="2">WS_4</strain>
    </source>
</reference>
<name>A0A538SPE0_UNCEI</name>
<feature type="domain" description="PKD" evidence="1">
    <location>
        <begin position="541"/>
        <end position="634"/>
    </location>
</feature>
<dbReference type="InterPro" id="IPR035986">
    <property type="entry name" value="PKD_dom_sf"/>
</dbReference>
<dbReference type="SUPFAM" id="SSF49299">
    <property type="entry name" value="PKD domain"/>
    <property type="match status" value="5"/>
</dbReference>
<protein>
    <submittedName>
        <fullName evidence="2">PKD domain-containing protein</fullName>
    </submittedName>
</protein>
<dbReference type="GO" id="GO:0031410">
    <property type="term" value="C:cytoplasmic vesicle"/>
    <property type="evidence" value="ECO:0007669"/>
    <property type="project" value="TreeGrafter"/>
</dbReference>
<dbReference type="SMART" id="SM00089">
    <property type="entry name" value="PKD"/>
    <property type="match status" value="5"/>
</dbReference>
<dbReference type="EMBL" id="VBOU01000089">
    <property type="protein sequence ID" value="TMQ53244.1"/>
    <property type="molecule type" value="Genomic_DNA"/>
</dbReference>
<dbReference type="Gene3D" id="2.60.40.10">
    <property type="entry name" value="Immunoglobulins"/>
    <property type="match status" value="5"/>
</dbReference>
<dbReference type="InterPro" id="IPR029865">
    <property type="entry name" value="KIAA0319-like"/>
</dbReference>
<dbReference type="Pfam" id="PF18962">
    <property type="entry name" value="Por_Secre_tail"/>
    <property type="match status" value="1"/>
</dbReference>
<proteinExistence type="predicted"/>
<dbReference type="GO" id="GO:0016020">
    <property type="term" value="C:membrane"/>
    <property type="evidence" value="ECO:0007669"/>
    <property type="project" value="TreeGrafter"/>
</dbReference>
<dbReference type="InterPro" id="IPR026444">
    <property type="entry name" value="Secre_tail"/>
</dbReference>
<dbReference type="PROSITE" id="PS50093">
    <property type="entry name" value="PKD"/>
    <property type="match status" value="5"/>
</dbReference>
<feature type="domain" description="PKD" evidence="1">
    <location>
        <begin position="847"/>
        <end position="897"/>
    </location>
</feature>
<organism evidence="2 3">
    <name type="scientific">Eiseniibacteriota bacterium</name>
    <dbReference type="NCBI Taxonomy" id="2212470"/>
    <lineage>
        <taxon>Bacteria</taxon>
        <taxon>Candidatus Eiseniibacteriota</taxon>
    </lineage>
</organism>
<dbReference type="InterPro" id="IPR000601">
    <property type="entry name" value="PKD_dom"/>
</dbReference>
<feature type="domain" description="PKD" evidence="1">
    <location>
        <begin position="383"/>
        <end position="433"/>
    </location>
</feature>
<dbReference type="InterPro" id="IPR022409">
    <property type="entry name" value="PKD/Chitinase_dom"/>
</dbReference>
<dbReference type="NCBIfam" id="TIGR04183">
    <property type="entry name" value="Por_Secre_tail"/>
    <property type="match status" value="1"/>
</dbReference>
<sequence length="1203" mass="124334">MTNVPVAFKGYKRGGNSTLARLCLGFGNLLAATPGFPAPQAVTVHPSRTRRGRFGRIAGRAALLSLTLTVLSLVHIDPVGATTLERRVVTSNDDAEESATGKVSRTSSDLELVNDGTDQTVGMRWAALTIPAGVTITAAYIQFSAKESQSVATSLVLRGQAADNPLNFGSANGGISTRPRTTAATNWAPVAWTAGQVGANQRTPDLSAVIQEIVSRPGWASGNALVMIVNGTGHRTAWAWDGSVAGAPLLHVEYDPPDFPPVASLTVSQLFTPALTLRADASGSTDTDATPIASYQFDFGDGSPVVTTTAPTASAQHTYAAAGPYTVTLTVTDTGSNPSTPASTTTTVQPDFPPAASLAVTQLATPMLTMRADASGSTDADLTPIASYQFDFGDGSPVVTTTAPTATAQHTYAAPGPYTVTLTVTDTGSNPSTPASATISIQPDFPPAASLAVTQLATPVLTVSASGSASTDTDLTPIASYHFNFGDGTPVVNTTAPTSTAQHTYAAAGPYTVTLTVTDTGNNTSTPASFPVTVNPPPDSPPVASLAVTQLATPALTVSASGSGSTDTDFTPIASYHFNFGDGSPVVNTTAPTATAQHTYAAAGPYTVTLTVTDTGNNTSTPASATITVNPSATPIIVERRVATSADDAEESSGAVVYLTSSDLELVYDGNNQTVGMRWTGLGINPGATITSAYIQFSAKESQSEVTNLVFRAQAADNPATFGTANGDVSTRPRTTAATNWAPVAWTLGEVGANQRTPDLSAAIQEIVNRPGWAYGNALVMIVNGTGHRTAWAYNGSTTAAPLLHVEFVGGTPPDLPPNAALNVTQLTTPPLTVRADASGSTDTDATPIASYQFNFGDGTPVVTTTAPTAIAQHTYAAASFYTVTVTATDTANKTSTPASTTLAVTQDGGPLVAVYVGYMDSHHPVNPQPKPNPWRGSPNVVFVGTPDGLAGDPPTGGWDTSTIRVDNLTSGTLSGVVVTCDIGTHHYALWGTNTIPAGNRLILVQTGFENFDGSDSSPGLPGCYGCDPTTCTTLRSSIVPVVHVSIGGNTLHYYDPAQMLNTQGADAAGCPYVGGPLPQTRYDESEDWTPINTTPPPLAARFGPEGEASPGSDAPRALWLAPPAPNPSRGQFAVRFATPQQGHVRVVLYDLTGRVVHRFVDGELYAGGYNFKVDLHDIASGIYFISLETPEATEHKKLVLMR</sequence>
<feature type="domain" description="PKD" evidence="1">
    <location>
        <begin position="476"/>
        <end position="534"/>
    </location>
</feature>
<dbReference type="Pfam" id="PF18911">
    <property type="entry name" value="PKD_4"/>
    <property type="match status" value="5"/>
</dbReference>
<accession>A0A538SPE0</accession>
<dbReference type="Proteomes" id="UP000319829">
    <property type="component" value="Unassembled WGS sequence"/>
</dbReference>
<evidence type="ECO:0000313" key="2">
    <source>
        <dbReference type="EMBL" id="TMQ53244.1"/>
    </source>
</evidence>
<dbReference type="InterPro" id="IPR013783">
    <property type="entry name" value="Ig-like_fold"/>
</dbReference>